<dbReference type="PANTHER" id="PTHR30487:SF0">
    <property type="entry name" value="PREPILIN LEADER PEPTIDASE_N-METHYLTRANSFERASE-RELATED"/>
    <property type="match status" value="1"/>
</dbReference>
<comment type="subcellular location">
    <subcellularLocation>
        <location evidence="1">Cell membrane</location>
        <topology evidence="1">Multi-pass membrane protein</topology>
    </subcellularLocation>
</comment>
<accession>A0AAN1CUL9</accession>
<feature type="domain" description="Prepilin type IV endopeptidase peptidase" evidence="8">
    <location>
        <begin position="125"/>
        <end position="247"/>
    </location>
</feature>
<keyword evidence="4 7" id="KW-0812">Transmembrane</keyword>
<dbReference type="Pfam" id="PF01478">
    <property type="entry name" value="Peptidase_A24"/>
    <property type="match status" value="1"/>
</dbReference>
<dbReference type="Pfam" id="PF06750">
    <property type="entry name" value="A24_N_bact"/>
    <property type="match status" value="1"/>
</dbReference>
<protein>
    <recommendedName>
        <fullName evidence="12">Prepilin peptidase</fullName>
    </recommendedName>
</protein>
<feature type="transmembrane region" description="Helical" evidence="7">
    <location>
        <begin position="182"/>
        <end position="204"/>
    </location>
</feature>
<keyword evidence="6 7" id="KW-0472">Membrane</keyword>
<feature type="transmembrane region" description="Helical" evidence="7">
    <location>
        <begin position="216"/>
        <end position="249"/>
    </location>
</feature>
<dbReference type="InterPro" id="IPR000045">
    <property type="entry name" value="Prepilin_IV_endopep_pep"/>
</dbReference>
<geneLocation type="plasmid" evidence="10 11">
    <name>unnamed1</name>
</geneLocation>
<evidence type="ECO:0000256" key="5">
    <source>
        <dbReference type="ARBA" id="ARBA00022989"/>
    </source>
</evidence>
<keyword evidence="3" id="KW-1003">Cell membrane</keyword>
<feature type="transmembrane region" description="Helical" evidence="7">
    <location>
        <begin position="120"/>
        <end position="138"/>
    </location>
</feature>
<dbReference type="GO" id="GO:0004190">
    <property type="term" value="F:aspartic-type endopeptidase activity"/>
    <property type="evidence" value="ECO:0007669"/>
    <property type="project" value="InterPro"/>
</dbReference>
<dbReference type="GO" id="GO:0006465">
    <property type="term" value="P:signal peptide processing"/>
    <property type="evidence" value="ECO:0007669"/>
    <property type="project" value="TreeGrafter"/>
</dbReference>
<evidence type="ECO:0000256" key="7">
    <source>
        <dbReference type="SAM" id="Phobius"/>
    </source>
</evidence>
<dbReference type="InterPro" id="IPR010627">
    <property type="entry name" value="Prepilin_pept_A24_N"/>
</dbReference>
<dbReference type="PANTHER" id="PTHR30487">
    <property type="entry name" value="TYPE 4 PREPILIN-LIKE PROTEINS LEADER PEPTIDE-PROCESSING ENZYME"/>
    <property type="match status" value="1"/>
</dbReference>
<keyword evidence="5 7" id="KW-1133">Transmembrane helix</keyword>
<feature type="transmembrane region" description="Helical" evidence="7">
    <location>
        <begin position="150"/>
        <end position="170"/>
    </location>
</feature>
<evidence type="ECO:0000313" key="11">
    <source>
        <dbReference type="Proteomes" id="UP000092018"/>
    </source>
</evidence>
<dbReference type="AlphaFoldDB" id="A0AAN1CUL9"/>
<organism evidence="10 11">
    <name type="scientific">Vibrio breoganii</name>
    <dbReference type="NCBI Taxonomy" id="553239"/>
    <lineage>
        <taxon>Bacteria</taxon>
        <taxon>Pseudomonadati</taxon>
        <taxon>Pseudomonadota</taxon>
        <taxon>Gammaproteobacteria</taxon>
        <taxon>Vibrionales</taxon>
        <taxon>Vibrionaceae</taxon>
        <taxon>Vibrio</taxon>
    </lineage>
</organism>
<dbReference type="KEGG" id="vbr:A6E01_20695"/>
<evidence type="ECO:0000256" key="4">
    <source>
        <dbReference type="ARBA" id="ARBA00022692"/>
    </source>
</evidence>
<dbReference type="RefSeq" id="WP_065211391.1">
    <property type="nucleotide sequence ID" value="NZ_CP016179.1"/>
</dbReference>
<feature type="domain" description="Prepilin peptidase A24 N-terminal" evidence="9">
    <location>
        <begin position="8"/>
        <end position="112"/>
    </location>
</feature>
<dbReference type="Proteomes" id="UP000092018">
    <property type="component" value="Plasmid unnamed1"/>
</dbReference>
<evidence type="ECO:0000259" key="9">
    <source>
        <dbReference type="Pfam" id="PF06750"/>
    </source>
</evidence>
<keyword evidence="10" id="KW-0614">Plasmid</keyword>
<evidence type="ECO:0008006" key="12">
    <source>
        <dbReference type="Google" id="ProtNLM"/>
    </source>
</evidence>
<name>A0AAN1CUL9_9VIBR</name>
<evidence type="ECO:0000259" key="8">
    <source>
        <dbReference type="Pfam" id="PF01478"/>
    </source>
</evidence>
<proteinExistence type="inferred from homology"/>
<comment type="similarity">
    <text evidence="2">Belongs to the peptidase A24 family.</text>
</comment>
<evidence type="ECO:0000256" key="6">
    <source>
        <dbReference type="ARBA" id="ARBA00023136"/>
    </source>
</evidence>
<evidence type="ECO:0000256" key="2">
    <source>
        <dbReference type="ARBA" id="ARBA00005801"/>
    </source>
</evidence>
<gene>
    <name evidence="10" type="ORF">A6E01_20695</name>
</gene>
<evidence type="ECO:0000256" key="3">
    <source>
        <dbReference type="ARBA" id="ARBA00022475"/>
    </source>
</evidence>
<reference evidence="10 11" key="1">
    <citation type="submission" date="2016-06" db="EMBL/GenBank/DDBJ databases">
        <title>Adaptive Radiation by Waves of Gene Transfer Leads to Fine-Scale Resource Partitioning in Marine Microbes.</title>
        <authorList>
            <person name="Hehemann J.-H."/>
            <person name="Arevalo P."/>
            <person name="Datta M.S."/>
            <person name="Yu X."/>
            <person name="Corzett C."/>
            <person name="Henschel A."/>
            <person name="Preheim S.P."/>
            <person name="Timberlake S."/>
            <person name="Alm E.J."/>
            <person name="Polz M.F."/>
        </authorList>
    </citation>
    <scope>NUCLEOTIDE SEQUENCE [LARGE SCALE GENOMIC DNA]</scope>
    <source>
        <strain evidence="10 11">FF50</strain>
        <plasmid evidence="10 11">unnamed1</plasmid>
    </source>
</reference>
<feature type="transmembrane region" description="Helical" evidence="7">
    <location>
        <begin position="94"/>
        <end position="114"/>
    </location>
</feature>
<evidence type="ECO:0000256" key="1">
    <source>
        <dbReference type="ARBA" id="ARBA00004651"/>
    </source>
</evidence>
<dbReference type="GO" id="GO:0005886">
    <property type="term" value="C:plasma membrane"/>
    <property type="evidence" value="ECO:0007669"/>
    <property type="project" value="UniProtKB-SubCell"/>
</dbReference>
<sequence length="283" mass="30845">MELFNVIVFGLLVGSFLNVVVYRLPLMEMRDYELGIAEYTGDASVVKTPLTSLCSPSSACTSCGTPIRWYHNIPVISYLALRGRCAKCGESYRFRYLLVECMSGVFAGFLYAAYGLTAEAFFWYVITMTLICIAYIDFDHLVIPEQLTKILLAVALLLGVSELSFVNNPFTGEGGAPFMGDAHYAVYSALVIYVIYTFLGVLVSKVLKKTAMGYGDVVLTTVLAGIFGLNVALIYCVVLPSVVFLAVATCCKYARSTAYPFGPYISLGAIFYISATALQVLVA</sequence>
<dbReference type="InterPro" id="IPR050882">
    <property type="entry name" value="Prepilin_peptidase/N-MTase"/>
</dbReference>
<feature type="transmembrane region" description="Helical" evidence="7">
    <location>
        <begin position="6"/>
        <end position="24"/>
    </location>
</feature>
<evidence type="ECO:0000313" key="10">
    <source>
        <dbReference type="EMBL" id="ANO35632.1"/>
    </source>
</evidence>
<feature type="transmembrane region" description="Helical" evidence="7">
    <location>
        <begin position="261"/>
        <end position="282"/>
    </location>
</feature>
<dbReference type="EMBL" id="CP016179">
    <property type="protein sequence ID" value="ANO35632.1"/>
    <property type="molecule type" value="Genomic_DNA"/>
</dbReference>
<dbReference type="Gene3D" id="1.20.120.1220">
    <property type="match status" value="1"/>
</dbReference>